<dbReference type="RefSeq" id="WP_382192229.1">
    <property type="nucleotide sequence ID" value="NZ_JBHSAY010000035.1"/>
</dbReference>
<keyword evidence="4" id="KW-1185">Reference proteome</keyword>
<feature type="domain" description="Low molecular weight protein antigen 6 PH" evidence="2">
    <location>
        <begin position="76"/>
        <end position="145"/>
    </location>
</feature>
<comment type="caution">
    <text evidence="3">The sequence shown here is derived from an EMBL/GenBank/DDBJ whole genome shotgun (WGS) entry which is preliminary data.</text>
</comment>
<feature type="transmembrane region" description="Helical" evidence="1">
    <location>
        <begin position="21"/>
        <end position="45"/>
    </location>
</feature>
<sequence length="163" mass="17254">MDAVAAAETVMIDVRPKRVRVVAWVAAVAILAVFAAVATALTGSIGEGNAVFRPGDQAAMIGLGVCGALAALAFGRPRVWGTERGIRVRNVFATYELPWNVVRAIRFDHGHPWAQLELQDDDTVSVLAIQAVDKEHALVAVRGLRSLHAAHATAPASTPDSRS</sequence>
<evidence type="ECO:0000313" key="4">
    <source>
        <dbReference type="Proteomes" id="UP001595816"/>
    </source>
</evidence>
<organism evidence="3 4">
    <name type="scientific">Hamadaea flava</name>
    <dbReference type="NCBI Taxonomy" id="1742688"/>
    <lineage>
        <taxon>Bacteria</taxon>
        <taxon>Bacillati</taxon>
        <taxon>Actinomycetota</taxon>
        <taxon>Actinomycetes</taxon>
        <taxon>Micromonosporales</taxon>
        <taxon>Micromonosporaceae</taxon>
        <taxon>Hamadaea</taxon>
    </lineage>
</organism>
<dbReference type="InterPro" id="IPR019692">
    <property type="entry name" value="CFP-6_PH"/>
</dbReference>
<dbReference type="Pfam" id="PF10756">
    <property type="entry name" value="bPH_6"/>
    <property type="match status" value="1"/>
</dbReference>
<gene>
    <name evidence="3" type="ORF">ACFOZ4_41140</name>
</gene>
<keyword evidence="1" id="KW-0472">Membrane</keyword>
<dbReference type="EMBL" id="JBHSAY010000035">
    <property type="protein sequence ID" value="MFC4137050.1"/>
    <property type="molecule type" value="Genomic_DNA"/>
</dbReference>
<keyword evidence="1" id="KW-0812">Transmembrane</keyword>
<feature type="transmembrane region" description="Helical" evidence="1">
    <location>
        <begin position="57"/>
        <end position="75"/>
    </location>
</feature>
<evidence type="ECO:0000313" key="3">
    <source>
        <dbReference type="EMBL" id="MFC4137050.1"/>
    </source>
</evidence>
<evidence type="ECO:0000259" key="2">
    <source>
        <dbReference type="Pfam" id="PF10756"/>
    </source>
</evidence>
<proteinExistence type="predicted"/>
<evidence type="ECO:0000256" key="1">
    <source>
        <dbReference type="SAM" id="Phobius"/>
    </source>
</evidence>
<name>A0ABV8M1W7_9ACTN</name>
<keyword evidence="1" id="KW-1133">Transmembrane helix</keyword>
<accession>A0ABV8M1W7</accession>
<reference evidence="4" key="1">
    <citation type="journal article" date="2019" name="Int. J. Syst. Evol. Microbiol.">
        <title>The Global Catalogue of Microorganisms (GCM) 10K type strain sequencing project: providing services to taxonomists for standard genome sequencing and annotation.</title>
        <authorList>
            <consortium name="The Broad Institute Genomics Platform"/>
            <consortium name="The Broad Institute Genome Sequencing Center for Infectious Disease"/>
            <person name="Wu L."/>
            <person name="Ma J."/>
        </authorList>
    </citation>
    <scope>NUCLEOTIDE SEQUENCE [LARGE SCALE GENOMIC DNA]</scope>
    <source>
        <strain evidence="4">CGMCC 4.7289</strain>
    </source>
</reference>
<dbReference type="Proteomes" id="UP001595816">
    <property type="component" value="Unassembled WGS sequence"/>
</dbReference>
<protein>
    <submittedName>
        <fullName evidence="3">PH domain-containing protein</fullName>
    </submittedName>
</protein>